<dbReference type="InterPro" id="IPR039766">
    <property type="entry name" value="Vps53"/>
</dbReference>
<evidence type="ECO:0000313" key="11">
    <source>
        <dbReference type="EMBL" id="KAK4520061.1"/>
    </source>
</evidence>
<evidence type="ECO:0000313" key="12">
    <source>
        <dbReference type="Proteomes" id="UP001304243"/>
    </source>
</evidence>
<keyword evidence="7" id="KW-0175">Coiled coil</keyword>
<name>A0AAN7DRP6_9FUNG</name>
<organism evidence="11 12">
    <name type="scientific">Mucor velutinosus</name>
    <dbReference type="NCBI Taxonomy" id="708070"/>
    <lineage>
        <taxon>Eukaryota</taxon>
        <taxon>Fungi</taxon>
        <taxon>Fungi incertae sedis</taxon>
        <taxon>Mucoromycota</taxon>
        <taxon>Mucoromycotina</taxon>
        <taxon>Mucoromycetes</taxon>
        <taxon>Mucorales</taxon>
        <taxon>Mucorineae</taxon>
        <taxon>Mucoraceae</taxon>
        <taxon>Mucor</taxon>
    </lineage>
</organism>
<dbReference type="GO" id="GO:0000938">
    <property type="term" value="C:GARP complex"/>
    <property type="evidence" value="ECO:0007669"/>
    <property type="project" value="InterPro"/>
</dbReference>
<comment type="caution">
    <text evidence="11">The sequence shown here is derived from an EMBL/GenBank/DDBJ whole genome shotgun (WGS) entry which is preliminary data.</text>
</comment>
<feature type="compositionally biased region" description="Low complexity" evidence="8">
    <location>
        <begin position="788"/>
        <end position="807"/>
    </location>
</feature>
<accession>A0AAN7DRP6</accession>
<feature type="compositionally biased region" description="Polar residues" evidence="8">
    <location>
        <begin position="778"/>
        <end position="787"/>
    </location>
</feature>
<evidence type="ECO:0000256" key="6">
    <source>
        <dbReference type="ARBA" id="ARBA00023136"/>
    </source>
</evidence>
<keyword evidence="12" id="KW-1185">Reference proteome</keyword>
<keyword evidence="5" id="KW-0333">Golgi apparatus</keyword>
<dbReference type="Proteomes" id="UP001304243">
    <property type="component" value="Unassembled WGS sequence"/>
</dbReference>
<sequence length="842" mass="94693">MSRESLVKVSPHLETKALSILNVKSPLDSPDFDPTQYLNKLFPTEQALASVDGVLDKLQVKIDEMSQEAERLTDTQLNKDALEGNKDLDKAKEAIKELFQQIQDIKSKAAQSESMVQEITQDVKSLDYAKRHLTHSVTVLKRLQMLVTAVDQLETMSKNKQYKESAQLLQAVIQLMQHFKSYKSVPQIAQLSDRITALKKHLETCVIRELETGFNQGGQLVGQPWLLHDACLVADVLGETTKERITKRYVDLELVNYRQIFRPMEEVSQLDNVSRRYAFLKRILKVCDDEHAEIFPTSWTVSARVCEKFCEYTKSDLDLVIKNNPCDVKDLLKALQLTIEFEGQLNKRYEKHFKDEDKKEHMFNFEKSISAAFQPYLYIYINAEDATISSMIDSYAQSDMKADQEDDGTMAVLPSSTDLFYFYRETLVQCSRFSTGKALFDLCQLFAKHLDSYCNQIILGGLAKNEKKAVTIDHFRFASLALNTADYCCMTTSQLEEKLKEKVDADYQDKVDLQGVKDNFMRAISTCIDAIVKNLEAAFDAQMVQMTRLSWGTMDSVGDQSDYVSQMLDIIKRNVTVCGRIIANRRYFRTLSDRFAEIFITKYLAQIFRCKPISEIGAEQLLLDTHSIKTLLMDIPSMGLSDGPVSVPTSYSRIVNKGISKVEAILKTVLSPTEPLEAYVENYLLLVSDKSIVNFTKLLELKGIRKPEQNPLIDMFNRRIPHHDNLAENSNILPLEVLQQTASGSSLGGGSGSAGGGGAIPSSITTSLSTIASTAASNFNHTSSPFRTTANSPNSATSPTSLASPATEGTRGRLNENFRKLVMTGMAFRKDLQERRDHQSSS</sequence>
<dbReference type="GeneID" id="89951875"/>
<evidence type="ECO:0000256" key="5">
    <source>
        <dbReference type="ARBA" id="ARBA00023034"/>
    </source>
</evidence>
<dbReference type="PANTHER" id="PTHR12820:SF0">
    <property type="entry name" value="VACUOLAR PROTEIN SORTING-ASSOCIATED PROTEIN 53 HOMOLOG"/>
    <property type="match status" value="1"/>
</dbReference>
<dbReference type="Pfam" id="PF04100">
    <property type="entry name" value="Vps53_N"/>
    <property type="match status" value="1"/>
</dbReference>
<dbReference type="Gene3D" id="1.10.357.110">
    <property type="entry name" value="Vacuolar protein sorting-associated protein 53, C-terminus"/>
    <property type="match status" value="1"/>
</dbReference>
<evidence type="ECO:0000256" key="4">
    <source>
        <dbReference type="ARBA" id="ARBA00022753"/>
    </source>
</evidence>
<dbReference type="InterPro" id="IPR038260">
    <property type="entry name" value="Vps53_C_sf"/>
</dbReference>
<gene>
    <name evidence="11" type="ORF">ATC70_008189</name>
</gene>
<feature type="coiled-coil region" evidence="7">
    <location>
        <begin position="48"/>
        <end position="122"/>
    </location>
</feature>
<dbReference type="RefSeq" id="XP_064686727.1">
    <property type="nucleotide sequence ID" value="XM_064827443.1"/>
</dbReference>
<dbReference type="GO" id="GO:0010008">
    <property type="term" value="C:endosome membrane"/>
    <property type="evidence" value="ECO:0007669"/>
    <property type="project" value="UniProtKB-SubCell"/>
</dbReference>
<evidence type="ECO:0000259" key="10">
    <source>
        <dbReference type="Pfam" id="PF16854"/>
    </source>
</evidence>
<keyword evidence="6" id="KW-0472">Membrane</keyword>
<dbReference type="Pfam" id="PF16854">
    <property type="entry name" value="VPS53_C"/>
    <property type="match status" value="1"/>
</dbReference>
<dbReference type="InterPro" id="IPR007234">
    <property type="entry name" value="Vps53_N"/>
</dbReference>
<protein>
    <recommendedName>
        <fullName evidence="13">Vps53 N-terminal domain-containing protein</fullName>
    </recommendedName>
</protein>
<keyword evidence="4" id="KW-0967">Endosome</keyword>
<feature type="domain" description="Vps53 C-terminal" evidence="10">
    <location>
        <begin position="619"/>
        <end position="704"/>
    </location>
</feature>
<proteinExistence type="inferred from homology"/>
<dbReference type="GO" id="GO:0042147">
    <property type="term" value="P:retrograde transport, endosome to Golgi"/>
    <property type="evidence" value="ECO:0007669"/>
    <property type="project" value="InterPro"/>
</dbReference>
<evidence type="ECO:0000256" key="8">
    <source>
        <dbReference type="SAM" id="MobiDB-lite"/>
    </source>
</evidence>
<evidence type="ECO:0000256" key="1">
    <source>
        <dbReference type="ARBA" id="ARBA00004150"/>
    </source>
</evidence>
<feature type="region of interest" description="Disordered" evidence="8">
    <location>
        <begin position="778"/>
        <end position="814"/>
    </location>
</feature>
<comment type="similarity">
    <text evidence="3">Belongs to the VPS53 family.</text>
</comment>
<dbReference type="InterPro" id="IPR031745">
    <property type="entry name" value="Vps53_C"/>
</dbReference>
<dbReference type="GO" id="GO:0005829">
    <property type="term" value="C:cytosol"/>
    <property type="evidence" value="ECO:0007669"/>
    <property type="project" value="GOC"/>
</dbReference>
<evidence type="ECO:0000256" key="2">
    <source>
        <dbReference type="ARBA" id="ARBA00004481"/>
    </source>
</evidence>
<dbReference type="PANTHER" id="PTHR12820">
    <property type="entry name" value="VACUOLAR SORTING PROTEIN 53"/>
    <property type="match status" value="1"/>
</dbReference>
<reference evidence="11 12" key="1">
    <citation type="submission" date="2022-11" db="EMBL/GenBank/DDBJ databases">
        <title>Mucor velutinosus strain NIH1002 WGS.</title>
        <authorList>
            <person name="Subramanian P."/>
            <person name="Mullikin J.C."/>
            <person name="Segre J.A."/>
            <person name="Zelazny A.M."/>
        </authorList>
    </citation>
    <scope>NUCLEOTIDE SEQUENCE [LARGE SCALE GENOMIC DNA]</scope>
    <source>
        <strain evidence="11 12">NIH1002</strain>
    </source>
</reference>
<dbReference type="AlphaFoldDB" id="A0AAN7DRP6"/>
<evidence type="ECO:0000256" key="3">
    <source>
        <dbReference type="ARBA" id="ARBA00008628"/>
    </source>
</evidence>
<feature type="domain" description="Vps53 N-terminal" evidence="9">
    <location>
        <begin position="30"/>
        <end position="398"/>
    </location>
</feature>
<evidence type="ECO:0008006" key="13">
    <source>
        <dbReference type="Google" id="ProtNLM"/>
    </source>
</evidence>
<dbReference type="EMBL" id="JASEJX010000011">
    <property type="protein sequence ID" value="KAK4520061.1"/>
    <property type="molecule type" value="Genomic_DNA"/>
</dbReference>
<evidence type="ECO:0000256" key="7">
    <source>
        <dbReference type="SAM" id="Coils"/>
    </source>
</evidence>
<comment type="subcellular location">
    <subcellularLocation>
        <location evidence="2">Endosome membrane</location>
        <topology evidence="2">Peripheral membrane protein</topology>
    </subcellularLocation>
    <subcellularLocation>
        <location evidence="1">Golgi apparatus</location>
        <location evidence="1">trans-Golgi network membrane</location>
        <topology evidence="1">Peripheral membrane protein</topology>
    </subcellularLocation>
</comment>
<evidence type="ECO:0000259" key="9">
    <source>
        <dbReference type="Pfam" id="PF04100"/>
    </source>
</evidence>